<feature type="compositionally biased region" description="Basic and acidic residues" evidence="1">
    <location>
        <begin position="11"/>
        <end position="21"/>
    </location>
</feature>
<sequence>MCSITRPEVSMQRESEIEQRKGLRLREQIRSPSCELRGDELERLRIEVLIGDADDTGKSMSSAKTWTHQEPSDENSMGHTVALPATSGMDSFGGDIDPHAANDGMGPARGYSVVEGTGVDVSGEDVDRIQAVALELTTHLGFKLFEHGHLPPIWLASHRTDTPSSMIDHDLFE</sequence>
<reference evidence="2 3" key="1">
    <citation type="submission" date="2016-03" db="EMBL/GenBank/DDBJ databases">
        <title>Whole genome sequencing of Grifola frondosa 9006-11.</title>
        <authorList>
            <person name="Min B."/>
            <person name="Park H."/>
            <person name="Kim J.-G."/>
            <person name="Cho H."/>
            <person name="Oh Y.-L."/>
            <person name="Kong W.-S."/>
            <person name="Choi I.-G."/>
        </authorList>
    </citation>
    <scope>NUCLEOTIDE SEQUENCE [LARGE SCALE GENOMIC DNA]</scope>
    <source>
        <strain evidence="2 3">9006-11</strain>
    </source>
</reference>
<gene>
    <name evidence="2" type="ORF">A0H81_06942</name>
</gene>
<feature type="compositionally biased region" description="Polar residues" evidence="1">
    <location>
        <begin position="58"/>
        <end position="78"/>
    </location>
</feature>
<comment type="caution">
    <text evidence="2">The sequence shown here is derived from an EMBL/GenBank/DDBJ whole genome shotgun (WGS) entry which is preliminary data.</text>
</comment>
<feature type="region of interest" description="Disordered" evidence="1">
    <location>
        <begin position="57"/>
        <end position="91"/>
    </location>
</feature>
<keyword evidence="3" id="KW-1185">Reference proteome</keyword>
<evidence type="ECO:0000313" key="2">
    <source>
        <dbReference type="EMBL" id="OBZ72805.1"/>
    </source>
</evidence>
<protein>
    <submittedName>
        <fullName evidence="2">Uncharacterized protein</fullName>
    </submittedName>
</protein>
<name>A0A1C7M7A3_GRIFR</name>
<proteinExistence type="predicted"/>
<feature type="region of interest" description="Disordered" evidence="1">
    <location>
        <begin position="1"/>
        <end position="21"/>
    </location>
</feature>
<dbReference type="Proteomes" id="UP000092993">
    <property type="component" value="Unassembled WGS sequence"/>
</dbReference>
<evidence type="ECO:0000256" key="1">
    <source>
        <dbReference type="SAM" id="MobiDB-lite"/>
    </source>
</evidence>
<dbReference type="AlphaFoldDB" id="A0A1C7M7A3"/>
<dbReference type="EMBL" id="LUGG01000007">
    <property type="protein sequence ID" value="OBZ72805.1"/>
    <property type="molecule type" value="Genomic_DNA"/>
</dbReference>
<organism evidence="2 3">
    <name type="scientific">Grifola frondosa</name>
    <name type="common">Maitake</name>
    <name type="synonym">Polyporus frondosus</name>
    <dbReference type="NCBI Taxonomy" id="5627"/>
    <lineage>
        <taxon>Eukaryota</taxon>
        <taxon>Fungi</taxon>
        <taxon>Dikarya</taxon>
        <taxon>Basidiomycota</taxon>
        <taxon>Agaricomycotina</taxon>
        <taxon>Agaricomycetes</taxon>
        <taxon>Polyporales</taxon>
        <taxon>Grifolaceae</taxon>
        <taxon>Grifola</taxon>
    </lineage>
</organism>
<evidence type="ECO:0000313" key="3">
    <source>
        <dbReference type="Proteomes" id="UP000092993"/>
    </source>
</evidence>
<accession>A0A1C7M7A3</accession>